<proteinExistence type="predicted"/>
<evidence type="ECO:0000256" key="4">
    <source>
        <dbReference type="PROSITE-ProRule" id="PRU00723"/>
    </source>
</evidence>
<dbReference type="GO" id="GO:0008270">
    <property type="term" value="F:zinc ion binding"/>
    <property type="evidence" value="ECO:0007669"/>
    <property type="project" value="UniProtKB-KW"/>
</dbReference>
<keyword evidence="2 4" id="KW-0863">Zinc-finger</keyword>
<keyword evidence="3 4" id="KW-0862">Zinc</keyword>
<dbReference type="AlphaFoldDB" id="A0A0N5BFQ4"/>
<evidence type="ECO:0000313" key="6">
    <source>
        <dbReference type="Proteomes" id="UP000046392"/>
    </source>
</evidence>
<evidence type="ECO:0000313" key="7">
    <source>
        <dbReference type="WBParaSite" id="SPAL_0000481900.1"/>
    </source>
</evidence>
<keyword evidence="1 4" id="KW-0479">Metal-binding</keyword>
<accession>A0A0N5BFQ4</accession>
<protein>
    <submittedName>
        <fullName evidence="7">C3H1-type domain-containing protein</fullName>
    </submittedName>
</protein>
<dbReference type="Gene3D" id="3.30.1370.210">
    <property type="match status" value="1"/>
</dbReference>
<reference evidence="7" key="1">
    <citation type="submission" date="2017-02" db="UniProtKB">
        <authorList>
            <consortium name="WormBaseParasite"/>
        </authorList>
    </citation>
    <scope>IDENTIFICATION</scope>
</reference>
<evidence type="ECO:0000256" key="2">
    <source>
        <dbReference type="ARBA" id="ARBA00022771"/>
    </source>
</evidence>
<sequence>MEARVGEFLHHASGYPENYVNYDGRPLYSEGNQQQVDYGGCCSSMRTVTDGLSRVMINQEQSRPPVSRQPYYERMVPGNSFTHNRLVNFAYSYNPQSFAESMNSYHYERPYSAYRDSSSNYLNSSSGSYKLRNIRRRRPIGHFQESTFHNSFTGSGISSNDYLDRRFTYSGTYLNSNDGELYSIKRKRSVEASGDSYSTSDFTSSVCSNVRSNSSSLPLFRDERTLTLGVCPSFLLTNKCALFPNCLLSHSRKDFEDYSNMASEGHFQQNQVVPMEECKHFSVGGKCPVGFHCNFIHRIPAAEHQNEQTTIVSTKDASPVPDEDIFREFFVDNINDEINQCFDIDKAYINDYDRS</sequence>
<dbReference type="PROSITE" id="PS50103">
    <property type="entry name" value="ZF_C3H1"/>
    <property type="match status" value="1"/>
</dbReference>
<dbReference type="WBParaSite" id="SPAL_0000481900.1">
    <property type="protein sequence ID" value="SPAL_0000481900.1"/>
    <property type="gene ID" value="SPAL_0000481900"/>
</dbReference>
<evidence type="ECO:0000259" key="5">
    <source>
        <dbReference type="PROSITE" id="PS50103"/>
    </source>
</evidence>
<dbReference type="SUPFAM" id="SSF90229">
    <property type="entry name" value="CCCH zinc finger"/>
    <property type="match status" value="1"/>
</dbReference>
<feature type="domain" description="C3H1-type" evidence="5">
    <location>
        <begin position="273"/>
        <end position="300"/>
    </location>
</feature>
<organism evidence="6 7">
    <name type="scientific">Strongyloides papillosus</name>
    <name type="common">Intestinal threadworm</name>
    <dbReference type="NCBI Taxonomy" id="174720"/>
    <lineage>
        <taxon>Eukaryota</taxon>
        <taxon>Metazoa</taxon>
        <taxon>Ecdysozoa</taxon>
        <taxon>Nematoda</taxon>
        <taxon>Chromadorea</taxon>
        <taxon>Rhabditida</taxon>
        <taxon>Tylenchina</taxon>
        <taxon>Panagrolaimomorpha</taxon>
        <taxon>Strongyloidoidea</taxon>
        <taxon>Strongyloididae</taxon>
        <taxon>Strongyloides</taxon>
    </lineage>
</organism>
<evidence type="ECO:0000256" key="1">
    <source>
        <dbReference type="ARBA" id="ARBA00022723"/>
    </source>
</evidence>
<dbReference type="InterPro" id="IPR000571">
    <property type="entry name" value="Znf_CCCH"/>
</dbReference>
<evidence type="ECO:0000256" key="3">
    <source>
        <dbReference type="ARBA" id="ARBA00022833"/>
    </source>
</evidence>
<dbReference type="Proteomes" id="UP000046392">
    <property type="component" value="Unplaced"/>
</dbReference>
<keyword evidence="6" id="KW-1185">Reference proteome</keyword>
<name>A0A0N5BFQ4_STREA</name>
<feature type="zinc finger region" description="C3H1-type" evidence="4">
    <location>
        <begin position="273"/>
        <end position="300"/>
    </location>
</feature>
<dbReference type="InterPro" id="IPR036855">
    <property type="entry name" value="Znf_CCCH_sf"/>
</dbReference>